<organism evidence="3">
    <name type="scientific">Rhizophora mucronata</name>
    <name type="common">Asiatic mangrove</name>
    <dbReference type="NCBI Taxonomy" id="61149"/>
    <lineage>
        <taxon>Eukaryota</taxon>
        <taxon>Viridiplantae</taxon>
        <taxon>Streptophyta</taxon>
        <taxon>Embryophyta</taxon>
        <taxon>Tracheophyta</taxon>
        <taxon>Spermatophyta</taxon>
        <taxon>Magnoliopsida</taxon>
        <taxon>eudicotyledons</taxon>
        <taxon>Gunneridae</taxon>
        <taxon>Pentapetalae</taxon>
        <taxon>rosids</taxon>
        <taxon>fabids</taxon>
        <taxon>Malpighiales</taxon>
        <taxon>Rhizophoraceae</taxon>
        <taxon>Rhizophora</taxon>
    </lineage>
</organism>
<feature type="region of interest" description="Disordered" evidence="1">
    <location>
        <begin position="205"/>
        <end position="235"/>
    </location>
</feature>
<dbReference type="Pfam" id="PF12776">
    <property type="entry name" value="Myb_DNA-bind_3"/>
    <property type="match status" value="1"/>
</dbReference>
<protein>
    <recommendedName>
        <fullName evidence="2">Myb/SANT-like domain-containing protein</fullName>
    </recommendedName>
</protein>
<dbReference type="PANTHER" id="PTHR46929:SF4">
    <property type="entry name" value="MYB_SANT-LIKE DOMAIN-CONTAINING PROTEIN"/>
    <property type="match status" value="1"/>
</dbReference>
<evidence type="ECO:0000259" key="2">
    <source>
        <dbReference type="Pfam" id="PF12776"/>
    </source>
</evidence>
<evidence type="ECO:0000313" key="3">
    <source>
        <dbReference type="EMBL" id="MBW83218.1"/>
    </source>
</evidence>
<sequence length="327" mass="37756">MFVVLFQTLWLQIGEMVNKSKKNNFKWTDGMDDAFIDALLHQQRLGFRVDNVFTTAAYDNMVKELREKIGMPFLKDHLKNRLKTLKNNFKECFDLFNDVNGFTWSPETKIWTADPEAWKAYVKAKPDAKKWMTTQIAHYDKLLLLFSKDKEHSNGVSTAKAKAGRLASSRSGLWFGINNLEDEPRLNLEDLNEMNDGVSQLTAPVEANSWEDSQARSQSVTSLRGKKRKTQQPDSYDRQFRSIKEAIKDVAEAIREGNLVAERGRPRVYTEQEVFEELAKIGVESNLKYKAYTFLISNASKVRAFFGCPAEERKEFLMQLMFGFRDS</sequence>
<dbReference type="PANTHER" id="PTHR46929">
    <property type="entry name" value="EXPRESSED PROTEIN"/>
    <property type="match status" value="1"/>
</dbReference>
<reference evidence="3" key="1">
    <citation type="submission" date="2018-02" db="EMBL/GenBank/DDBJ databases">
        <title>Rhizophora mucronata_Transcriptome.</title>
        <authorList>
            <person name="Meera S.P."/>
            <person name="Sreeshan A."/>
            <person name="Augustine A."/>
        </authorList>
    </citation>
    <scope>NUCLEOTIDE SEQUENCE</scope>
    <source>
        <tissue evidence="3">Leaf</tissue>
    </source>
</reference>
<name>A0A2P2IPS4_RHIMU</name>
<feature type="domain" description="Myb/SANT-like" evidence="2">
    <location>
        <begin position="26"/>
        <end position="121"/>
    </location>
</feature>
<dbReference type="AlphaFoldDB" id="A0A2P2IPS4"/>
<evidence type="ECO:0000256" key="1">
    <source>
        <dbReference type="SAM" id="MobiDB-lite"/>
    </source>
</evidence>
<dbReference type="InterPro" id="IPR024752">
    <property type="entry name" value="Myb/SANT-like_dom"/>
</dbReference>
<feature type="compositionally biased region" description="Polar residues" evidence="1">
    <location>
        <begin position="210"/>
        <end position="222"/>
    </location>
</feature>
<accession>A0A2P2IPS4</accession>
<proteinExistence type="predicted"/>
<dbReference type="EMBL" id="GGEC01002735">
    <property type="protein sequence ID" value="MBW83218.1"/>
    <property type="molecule type" value="Transcribed_RNA"/>
</dbReference>